<dbReference type="AlphaFoldDB" id="A0A9N8DN30"/>
<keyword evidence="6" id="KW-0769">Symport</keyword>
<keyword evidence="3" id="KW-0813">Transport</keyword>
<evidence type="ECO:0000256" key="13">
    <source>
        <dbReference type="SAM" id="MobiDB-lite"/>
    </source>
</evidence>
<sequence>MSLEEHKTGLYVIISIYFCVLLVCAVWANIQNRRTANRQTARNNGVLNLSTNSTHGSAEVSARNNINGLASGASIVSAIGFSPAVSENVDILYSHYLGGRSLGPVLTTGTIFASFFSGYTVVGIPNEAYSKNGFMALRWLASSMAIMTGVLGTGLRLRKAALVRNHKTSVDFITDRFQSQVLRYTVLILQIVPSIFYLTAQVVALKSTFNSIFGLDQDEAYPVLIIMAITLLLEWVGGLRCVAMTDCVQGGVMAVAYLCLPPIIAKHFGGWKSIDPTVYPRPDFYQTPTRAAQLNMWQFCITLFSFFSFPHMMQRNYAARDLVSLKYAYATMGAGVWVLMLGGVFIGTVAVQILKDLGKDETVTNAFTELLSEVIGLGGFPKLVGLLAVTATLAAIMSTADSLLVAISQLVTEEVVYPFSPDASPATMVWVGRAVSFCAVVISSLMGISWDKGVSEVASINFQLSAQSIWIFLIGLFAKEDYDCHPWILAFSAMITFVYVFAIYFGYIASAGADVALDAGVSGLAIQLALIVVLESIRRKFFPERRDYRPAPMMSLDRNQQAATQRDLIFNRPKWDVPRRSRFGEKPLTPDLLWRMMNGVKEPMTNAWYSLLMFFAILWSTPWVLPGVPDNIQNLGETLLGSLPWWVVNMIATLLIPTVMMYYSIYVMPNRFPRYVRRTPKRTRSGSAISLNPAPAPSPIMSTPDMEEPDPDVLELTPEELAHRTAYDERNDLVYKRRRQILEKLGIPPTEIDSIVASTQQQLQNYNIQPHL</sequence>
<dbReference type="GO" id="GO:0006814">
    <property type="term" value="P:sodium ion transport"/>
    <property type="evidence" value="ECO:0007669"/>
    <property type="project" value="UniProtKB-KW"/>
</dbReference>
<evidence type="ECO:0000256" key="10">
    <source>
        <dbReference type="ARBA" id="ARBA00023136"/>
    </source>
</evidence>
<feature type="transmembrane region" description="Helical" evidence="14">
    <location>
        <begin position="102"/>
        <end position="124"/>
    </location>
</feature>
<proteinExistence type="inferred from homology"/>
<evidence type="ECO:0000256" key="14">
    <source>
        <dbReference type="SAM" id="Phobius"/>
    </source>
</evidence>
<feature type="transmembrane region" description="Helical" evidence="14">
    <location>
        <begin position="428"/>
        <end position="448"/>
    </location>
</feature>
<dbReference type="EMBL" id="CAICTM010000173">
    <property type="protein sequence ID" value="CAB9503729.1"/>
    <property type="molecule type" value="Genomic_DNA"/>
</dbReference>
<feature type="transmembrane region" description="Helical" evidence="14">
    <location>
        <begin position="460"/>
        <end position="478"/>
    </location>
</feature>
<feature type="transmembrane region" description="Helical" evidence="14">
    <location>
        <begin position="136"/>
        <end position="157"/>
    </location>
</feature>
<feature type="transmembrane region" description="Helical" evidence="14">
    <location>
        <begin position="606"/>
        <end position="625"/>
    </location>
</feature>
<keyword evidence="11" id="KW-0739">Sodium transport</keyword>
<evidence type="ECO:0000256" key="2">
    <source>
        <dbReference type="ARBA" id="ARBA00006434"/>
    </source>
</evidence>
<evidence type="ECO:0000256" key="12">
    <source>
        <dbReference type="RuleBase" id="RU362091"/>
    </source>
</evidence>
<dbReference type="InterPro" id="IPR050277">
    <property type="entry name" value="Sodium:Solute_Symporter"/>
</dbReference>
<reference evidence="15" key="1">
    <citation type="submission" date="2020-06" db="EMBL/GenBank/DDBJ databases">
        <authorList>
            <consortium name="Plant Systems Biology data submission"/>
        </authorList>
    </citation>
    <scope>NUCLEOTIDE SEQUENCE</scope>
    <source>
        <strain evidence="15">D6</strain>
    </source>
</reference>
<dbReference type="PANTHER" id="PTHR48086">
    <property type="entry name" value="SODIUM/PROLINE SYMPORTER-RELATED"/>
    <property type="match status" value="1"/>
</dbReference>
<dbReference type="InterPro" id="IPR001734">
    <property type="entry name" value="Na/solute_symporter"/>
</dbReference>
<feature type="transmembrane region" description="Helical" evidence="14">
    <location>
        <begin position="645"/>
        <end position="668"/>
    </location>
</feature>
<feature type="transmembrane region" description="Helical" evidence="14">
    <location>
        <begin position="12"/>
        <end position="30"/>
    </location>
</feature>
<evidence type="ECO:0000313" key="16">
    <source>
        <dbReference type="Proteomes" id="UP001153069"/>
    </source>
</evidence>
<protein>
    <submittedName>
        <fullName evidence="15">Sodium/proline symporter</fullName>
    </submittedName>
</protein>
<name>A0A9N8DN30_9STRA</name>
<evidence type="ECO:0000256" key="9">
    <source>
        <dbReference type="ARBA" id="ARBA00023065"/>
    </source>
</evidence>
<keyword evidence="10 14" id="KW-0472">Membrane</keyword>
<evidence type="ECO:0000256" key="5">
    <source>
        <dbReference type="ARBA" id="ARBA00022692"/>
    </source>
</evidence>
<comment type="caution">
    <text evidence="15">The sequence shown here is derived from an EMBL/GenBank/DDBJ whole genome shotgun (WGS) entry which is preliminary data.</text>
</comment>
<dbReference type="PROSITE" id="PS50283">
    <property type="entry name" value="NA_SOLUT_SYMP_3"/>
    <property type="match status" value="1"/>
</dbReference>
<dbReference type="GO" id="GO:0015293">
    <property type="term" value="F:symporter activity"/>
    <property type="evidence" value="ECO:0007669"/>
    <property type="project" value="UniProtKB-KW"/>
</dbReference>
<comment type="subcellular location">
    <subcellularLocation>
        <location evidence="1">Cell membrane</location>
        <topology evidence="1">Multi-pass membrane protein</topology>
    </subcellularLocation>
</comment>
<dbReference type="OrthoDB" id="546820at2759"/>
<dbReference type="Gene3D" id="1.20.1730.10">
    <property type="entry name" value="Sodium/glucose cotransporter"/>
    <property type="match status" value="1"/>
</dbReference>
<evidence type="ECO:0000256" key="4">
    <source>
        <dbReference type="ARBA" id="ARBA00022475"/>
    </source>
</evidence>
<feature type="transmembrane region" description="Helical" evidence="14">
    <location>
        <begin position="181"/>
        <end position="200"/>
    </location>
</feature>
<feature type="transmembrane region" description="Helical" evidence="14">
    <location>
        <begin position="515"/>
        <end position="537"/>
    </location>
</feature>
<feature type="transmembrane region" description="Helical" evidence="14">
    <location>
        <begin position="329"/>
        <end position="354"/>
    </location>
</feature>
<feature type="transmembrane region" description="Helical" evidence="14">
    <location>
        <begin position="291"/>
        <end position="309"/>
    </location>
</feature>
<evidence type="ECO:0000313" key="15">
    <source>
        <dbReference type="EMBL" id="CAB9503729.1"/>
    </source>
</evidence>
<evidence type="ECO:0000256" key="8">
    <source>
        <dbReference type="ARBA" id="ARBA00023053"/>
    </source>
</evidence>
<accession>A0A9N8DN30</accession>
<dbReference type="GO" id="GO:0005886">
    <property type="term" value="C:plasma membrane"/>
    <property type="evidence" value="ECO:0007669"/>
    <property type="project" value="UniProtKB-SubCell"/>
</dbReference>
<feature type="transmembrane region" description="Helical" evidence="14">
    <location>
        <begin position="220"/>
        <end position="239"/>
    </location>
</feature>
<dbReference type="CDD" id="cd10322">
    <property type="entry name" value="SLC5sbd"/>
    <property type="match status" value="1"/>
</dbReference>
<feature type="transmembrane region" description="Helical" evidence="14">
    <location>
        <begin position="383"/>
        <end position="407"/>
    </location>
</feature>
<organism evidence="15 16">
    <name type="scientific">Seminavis robusta</name>
    <dbReference type="NCBI Taxonomy" id="568900"/>
    <lineage>
        <taxon>Eukaryota</taxon>
        <taxon>Sar</taxon>
        <taxon>Stramenopiles</taxon>
        <taxon>Ochrophyta</taxon>
        <taxon>Bacillariophyta</taxon>
        <taxon>Bacillariophyceae</taxon>
        <taxon>Bacillariophycidae</taxon>
        <taxon>Naviculales</taxon>
        <taxon>Naviculaceae</taxon>
        <taxon>Seminavis</taxon>
    </lineage>
</organism>
<comment type="similarity">
    <text evidence="2 12">Belongs to the sodium:solute symporter (SSF) (TC 2.A.21) family.</text>
</comment>
<keyword evidence="9" id="KW-0406">Ion transport</keyword>
<evidence type="ECO:0000256" key="1">
    <source>
        <dbReference type="ARBA" id="ARBA00004651"/>
    </source>
</evidence>
<evidence type="ECO:0000256" key="11">
    <source>
        <dbReference type="ARBA" id="ARBA00023201"/>
    </source>
</evidence>
<dbReference type="InterPro" id="IPR038377">
    <property type="entry name" value="Na/Glc_symporter_sf"/>
</dbReference>
<keyword evidence="16" id="KW-1185">Reference proteome</keyword>
<dbReference type="PANTHER" id="PTHR48086:SF3">
    <property type="entry name" value="SODIUM_PROLINE SYMPORTER"/>
    <property type="match status" value="1"/>
</dbReference>
<keyword evidence="8" id="KW-0915">Sodium</keyword>
<keyword evidence="4" id="KW-1003">Cell membrane</keyword>
<feature type="transmembrane region" description="Helical" evidence="14">
    <location>
        <begin position="251"/>
        <end position="271"/>
    </location>
</feature>
<dbReference type="Proteomes" id="UP001153069">
    <property type="component" value="Unassembled WGS sequence"/>
</dbReference>
<keyword evidence="7 14" id="KW-1133">Transmembrane helix</keyword>
<dbReference type="Pfam" id="PF00474">
    <property type="entry name" value="SSF"/>
    <property type="match status" value="1"/>
</dbReference>
<evidence type="ECO:0000256" key="7">
    <source>
        <dbReference type="ARBA" id="ARBA00022989"/>
    </source>
</evidence>
<keyword evidence="5 14" id="KW-0812">Transmembrane</keyword>
<gene>
    <name evidence="15" type="ORF">SEMRO_174_G076830.1</name>
</gene>
<feature type="region of interest" description="Disordered" evidence="13">
    <location>
        <begin position="683"/>
        <end position="710"/>
    </location>
</feature>
<evidence type="ECO:0000256" key="3">
    <source>
        <dbReference type="ARBA" id="ARBA00022448"/>
    </source>
</evidence>
<feature type="transmembrane region" description="Helical" evidence="14">
    <location>
        <begin position="487"/>
        <end position="509"/>
    </location>
</feature>
<evidence type="ECO:0000256" key="6">
    <source>
        <dbReference type="ARBA" id="ARBA00022847"/>
    </source>
</evidence>